<feature type="domain" description="Major facilitator superfamily (MFS) profile" evidence="3">
    <location>
        <begin position="385"/>
        <end position="599"/>
    </location>
</feature>
<keyword evidence="2" id="KW-0472">Membrane</keyword>
<protein>
    <recommendedName>
        <fullName evidence="3">Major facilitator superfamily (MFS) profile domain-containing protein</fullName>
    </recommendedName>
</protein>
<keyword evidence="2" id="KW-0812">Transmembrane</keyword>
<evidence type="ECO:0000313" key="4">
    <source>
        <dbReference type="EMBL" id="KAG8176491.1"/>
    </source>
</evidence>
<keyword evidence="2" id="KW-1133">Transmembrane helix</keyword>
<feature type="transmembrane region" description="Helical" evidence="2">
    <location>
        <begin position="380"/>
        <end position="402"/>
    </location>
</feature>
<gene>
    <name evidence="4" type="ORF">JTE90_024920</name>
</gene>
<dbReference type="SUPFAM" id="SSF103473">
    <property type="entry name" value="MFS general substrate transporter"/>
    <property type="match status" value="1"/>
</dbReference>
<dbReference type="EMBL" id="JAFNEN010000874">
    <property type="protein sequence ID" value="KAG8176491.1"/>
    <property type="molecule type" value="Genomic_DNA"/>
</dbReference>
<evidence type="ECO:0000256" key="1">
    <source>
        <dbReference type="ARBA" id="ARBA00004141"/>
    </source>
</evidence>
<dbReference type="GO" id="GO:0016020">
    <property type="term" value="C:membrane"/>
    <property type="evidence" value="ECO:0007669"/>
    <property type="project" value="UniProtKB-SubCell"/>
</dbReference>
<dbReference type="AlphaFoldDB" id="A0AAV6TYQ0"/>
<comment type="subcellular location">
    <subcellularLocation>
        <location evidence="1">Membrane</location>
        <topology evidence="1">Multi-pass membrane protein</topology>
    </subcellularLocation>
</comment>
<sequence>MPDLQKRPKDDEGDNEEVELCMPDPPDGGWGWVVVFCSFMIHVIADGITYTFGIFYVELWRYFGESKGTTSWVASIMVGTTFCVGPFASGLTNQYGCRTVTIIGSLLAAFGLIISTMAPSITFLYFSIGLCTGTGFGLMYLPAIVCVTCYFERRRAFATGIAVCGSGIGTSVLAPLIEWMVRELGWQGAMLVTAGLVLNCCVFGALFRPLEKVRKRVVKAKRGSVASVANHTSHYHAERCNGNGYLRKGSLPNGTIGTNGEICLMPLKLQNLRLQNSASLLGIDHKHSSHDIQGAASMTLSTCSRRSSLRMRGGSMSRKDIFYSGNIPQDSAVEMYTFELEGAEDNKKDANKKSTKERILGYLCPPDIRQAFKEMMNFELMADVIFLMFGFSNFFTNIGFNVPYVYTKDRAVGLDISDETQASNLLSIIGIANTIARVLLGYLSDRKCVNRLWLYNGSLTLCGFATIFSSFCNSYFLMAAYAAVFGATAGAYVSLTSVILVDLLGLEKLTNAFGLLLLFEGVACLIGPPITGWLHDYTGSYDPGFYTSGLMIAISGLMLFFIPCVQSCVKKREVKHQSTVEITLSPTKSLSPVPSNGQV</sequence>
<accession>A0AAV6TYQ0</accession>
<feature type="transmembrane region" description="Helical" evidence="2">
    <location>
        <begin position="189"/>
        <end position="207"/>
    </location>
</feature>
<dbReference type="GO" id="GO:0008028">
    <property type="term" value="F:monocarboxylic acid transmembrane transporter activity"/>
    <property type="evidence" value="ECO:0007669"/>
    <property type="project" value="TreeGrafter"/>
</dbReference>
<keyword evidence="5" id="KW-1185">Reference proteome</keyword>
<feature type="transmembrane region" description="Helical" evidence="2">
    <location>
        <begin position="69"/>
        <end position="88"/>
    </location>
</feature>
<dbReference type="Pfam" id="PF07690">
    <property type="entry name" value="MFS_1"/>
    <property type="match status" value="2"/>
</dbReference>
<evidence type="ECO:0000256" key="2">
    <source>
        <dbReference type="SAM" id="Phobius"/>
    </source>
</evidence>
<feature type="transmembrane region" description="Helical" evidence="2">
    <location>
        <begin position="477"/>
        <end position="501"/>
    </location>
</feature>
<evidence type="ECO:0000259" key="3">
    <source>
        <dbReference type="PROSITE" id="PS50850"/>
    </source>
</evidence>
<dbReference type="CDD" id="cd17352">
    <property type="entry name" value="MFS_MCT_SLC16"/>
    <property type="match status" value="1"/>
</dbReference>
<feature type="transmembrane region" description="Helical" evidence="2">
    <location>
        <begin position="422"/>
        <end position="440"/>
    </location>
</feature>
<evidence type="ECO:0000313" key="5">
    <source>
        <dbReference type="Proteomes" id="UP000827092"/>
    </source>
</evidence>
<dbReference type="PANTHER" id="PTHR11360">
    <property type="entry name" value="MONOCARBOXYLATE TRANSPORTER"/>
    <property type="match status" value="1"/>
</dbReference>
<dbReference type="PANTHER" id="PTHR11360:SF284">
    <property type="entry name" value="EG:103B4.3 PROTEIN-RELATED"/>
    <property type="match status" value="1"/>
</dbReference>
<feature type="transmembrane region" description="Helical" evidence="2">
    <location>
        <begin position="545"/>
        <end position="565"/>
    </location>
</feature>
<dbReference type="InterPro" id="IPR050327">
    <property type="entry name" value="Proton-linked_MCT"/>
</dbReference>
<dbReference type="InterPro" id="IPR036259">
    <property type="entry name" value="MFS_trans_sf"/>
</dbReference>
<feature type="transmembrane region" description="Helical" evidence="2">
    <location>
        <begin position="100"/>
        <end position="118"/>
    </location>
</feature>
<dbReference type="InterPro" id="IPR020846">
    <property type="entry name" value="MFS_dom"/>
</dbReference>
<feature type="transmembrane region" description="Helical" evidence="2">
    <location>
        <begin position="124"/>
        <end position="150"/>
    </location>
</feature>
<feature type="transmembrane region" description="Helical" evidence="2">
    <location>
        <begin position="32"/>
        <end position="57"/>
    </location>
</feature>
<proteinExistence type="predicted"/>
<reference evidence="4 5" key="1">
    <citation type="journal article" date="2022" name="Nat. Ecol. Evol.">
        <title>A masculinizing supergene underlies an exaggerated male reproductive morph in a spider.</title>
        <authorList>
            <person name="Hendrickx F."/>
            <person name="De Corte Z."/>
            <person name="Sonet G."/>
            <person name="Van Belleghem S.M."/>
            <person name="Kostlbacher S."/>
            <person name="Vangestel C."/>
        </authorList>
    </citation>
    <scope>NUCLEOTIDE SEQUENCE [LARGE SCALE GENOMIC DNA]</scope>
    <source>
        <strain evidence="4">W744_W776</strain>
    </source>
</reference>
<feature type="transmembrane region" description="Helical" evidence="2">
    <location>
        <begin position="157"/>
        <end position="177"/>
    </location>
</feature>
<dbReference type="Gene3D" id="1.20.1250.20">
    <property type="entry name" value="MFS general substrate transporter like domains"/>
    <property type="match status" value="2"/>
</dbReference>
<dbReference type="Proteomes" id="UP000827092">
    <property type="component" value="Unassembled WGS sequence"/>
</dbReference>
<organism evidence="4 5">
    <name type="scientific">Oedothorax gibbosus</name>
    <dbReference type="NCBI Taxonomy" id="931172"/>
    <lineage>
        <taxon>Eukaryota</taxon>
        <taxon>Metazoa</taxon>
        <taxon>Ecdysozoa</taxon>
        <taxon>Arthropoda</taxon>
        <taxon>Chelicerata</taxon>
        <taxon>Arachnida</taxon>
        <taxon>Araneae</taxon>
        <taxon>Araneomorphae</taxon>
        <taxon>Entelegynae</taxon>
        <taxon>Araneoidea</taxon>
        <taxon>Linyphiidae</taxon>
        <taxon>Erigoninae</taxon>
        <taxon>Oedothorax</taxon>
    </lineage>
</organism>
<dbReference type="FunFam" id="1.20.1250.20:FF:000398">
    <property type="entry name" value="Monocarboxylate transporter 14"/>
    <property type="match status" value="1"/>
</dbReference>
<name>A0AAV6TYQ0_9ARAC</name>
<dbReference type="InterPro" id="IPR011701">
    <property type="entry name" value="MFS"/>
</dbReference>
<comment type="caution">
    <text evidence="4">The sequence shown here is derived from an EMBL/GenBank/DDBJ whole genome shotgun (WGS) entry which is preliminary data.</text>
</comment>
<dbReference type="PROSITE" id="PS50850">
    <property type="entry name" value="MFS"/>
    <property type="match status" value="1"/>
</dbReference>
<feature type="transmembrane region" description="Helical" evidence="2">
    <location>
        <begin position="452"/>
        <end position="471"/>
    </location>
</feature>
<feature type="transmembrane region" description="Helical" evidence="2">
    <location>
        <begin position="513"/>
        <end position="533"/>
    </location>
</feature>